<feature type="compositionally biased region" description="Low complexity" evidence="4">
    <location>
        <begin position="1"/>
        <end position="11"/>
    </location>
</feature>
<comment type="caution">
    <text evidence="6">The sequence shown here is derived from an EMBL/GenBank/DDBJ whole genome shotgun (WGS) entry which is preliminary data.</text>
</comment>
<dbReference type="InterPro" id="IPR003439">
    <property type="entry name" value="ABC_transporter-like_ATP-bd"/>
</dbReference>
<feature type="region of interest" description="Disordered" evidence="4">
    <location>
        <begin position="1"/>
        <end position="26"/>
    </location>
</feature>
<evidence type="ECO:0000256" key="1">
    <source>
        <dbReference type="ARBA" id="ARBA00022448"/>
    </source>
</evidence>
<feature type="domain" description="ABC transporter" evidence="5">
    <location>
        <begin position="33"/>
        <end position="272"/>
    </location>
</feature>
<sequence>MSSVPSSPVPSAWRRPREAGADGQAGSAGATVLEFRGVRFVRQGRVLLDDVSFGVRAGEHWALIGPNGAGKSTILSLAGAVQHPSGGEVHVLGQRIGRVELQALRRSIGHVTPRHPLGSGLSIREVVLTGLTGSVEIVPRWQPAADDLERADAFVELLGLADRAHEPWTTLSQGERGRTLIARALMTDPQLLLLDEPSTGLDVAAREQLLDTLDRVRETHPGLASVLVTHHLEELPTSTSHALLLAHGRITAIGPATEVLTTANVTACFDHPIDIEHRRGRWHARSGALRD</sequence>
<dbReference type="PANTHER" id="PTHR42734">
    <property type="entry name" value="METAL TRANSPORT SYSTEM ATP-BINDING PROTEIN TM_0124-RELATED"/>
    <property type="match status" value="1"/>
</dbReference>
<dbReference type="InterPro" id="IPR050153">
    <property type="entry name" value="Metal_Ion_Import_ABC"/>
</dbReference>
<dbReference type="GO" id="GO:0005524">
    <property type="term" value="F:ATP binding"/>
    <property type="evidence" value="ECO:0007669"/>
    <property type="project" value="UniProtKB-KW"/>
</dbReference>
<evidence type="ECO:0000256" key="4">
    <source>
        <dbReference type="SAM" id="MobiDB-lite"/>
    </source>
</evidence>
<dbReference type="InterPro" id="IPR027417">
    <property type="entry name" value="P-loop_NTPase"/>
</dbReference>
<evidence type="ECO:0000259" key="5">
    <source>
        <dbReference type="PROSITE" id="PS50893"/>
    </source>
</evidence>
<dbReference type="Pfam" id="PF00005">
    <property type="entry name" value="ABC_tran"/>
    <property type="match status" value="1"/>
</dbReference>
<evidence type="ECO:0000313" key="7">
    <source>
        <dbReference type="Proteomes" id="UP001165580"/>
    </source>
</evidence>
<evidence type="ECO:0000256" key="3">
    <source>
        <dbReference type="ARBA" id="ARBA00022840"/>
    </source>
</evidence>
<organism evidence="6 7">
    <name type="scientific">Herbiconiux gentiana</name>
    <dbReference type="NCBI Taxonomy" id="2970912"/>
    <lineage>
        <taxon>Bacteria</taxon>
        <taxon>Bacillati</taxon>
        <taxon>Actinomycetota</taxon>
        <taxon>Actinomycetes</taxon>
        <taxon>Micrococcales</taxon>
        <taxon>Microbacteriaceae</taxon>
        <taxon>Herbiconiux</taxon>
    </lineage>
</organism>
<accession>A0ABT2GB54</accession>
<keyword evidence="1" id="KW-0813">Transport</keyword>
<evidence type="ECO:0000313" key="6">
    <source>
        <dbReference type="EMBL" id="MCS5713437.1"/>
    </source>
</evidence>
<gene>
    <name evidence="6" type="ORF">NVV95_02590</name>
</gene>
<dbReference type="RefSeq" id="WP_259484967.1">
    <property type="nucleotide sequence ID" value="NZ_JANTEZ010000001.1"/>
</dbReference>
<name>A0ABT2GB54_9MICO</name>
<dbReference type="EMBL" id="JANTEZ010000001">
    <property type="protein sequence ID" value="MCS5713437.1"/>
    <property type="molecule type" value="Genomic_DNA"/>
</dbReference>
<keyword evidence="2" id="KW-0547">Nucleotide-binding</keyword>
<protein>
    <submittedName>
        <fullName evidence="6">ATP-binding cassette domain-containing protein</fullName>
    </submittedName>
</protein>
<dbReference type="Gene3D" id="3.40.50.300">
    <property type="entry name" value="P-loop containing nucleotide triphosphate hydrolases"/>
    <property type="match status" value="1"/>
</dbReference>
<keyword evidence="7" id="KW-1185">Reference proteome</keyword>
<keyword evidence="3 6" id="KW-0067">ATP-binding</keyword>
<dbReference type="SMART" id="SM00382">
    <property type="entry name" value="AAA"/>
    <property type="match status" value="1"/>
</dbReference>
<proteinExistence type="predicted"/>
<evidence type="ECO:0000256" key="2">
    <source>
        <dbReference type="ARBA" id="ARBA00022741"/>
    </source>
</evidence>
<dbReference type="SUPFAM" id="SSF52540">
    <property type="entry name" value="P-loop containing nucleoside triphosphate hydrolases"/>
    <property type="match status" value="1"/>
</dbReference>
<dbReference type="PROSITE" id="PS50893">
    <property type="entry name" value="ABC_TRANSPORTER_2"/>
    <property type="match status" value="1"/>
</dbReference>
<dbReference type="Proteomes" id="UP001165580">
    <property type="component" value="Unassembled WGS sequence"/>
</dbReference>
<reference evidence="6" key="1">
    <citation type="submission" date="2022-08" db="EMBL/GenBank/DDBJ databases">
        <authorList>
            <person name="Deng Y."/>
            <person name="Han X.-F."/>
            <person name="Zhang Y.-Q."/>
        </authorList>
    </citation>
    <scope>NUCLEOTIDE SEQUENCE</scope>
    <source>
        <strain evidence="6">CPCC 205716</strain>
    </source>
</reference>
<dbReference type="InterPro" id="IPR003593">
    <property type="entry name" value="AAA+_ATPase"/>
</dbReference>